<name>A0A062U856_9PROT</name>
<evidence type="ECO:0000313" key="3">
    <source>
        <dbReference type="EMBL" id="KCZ54462.1"/>
    </source>
</evidence>
<dbReference type="PATRIC" id="fig|1280947.3.peg.3301"/>
<organism evidence="3 4">
    <name type="scientific">Hyphomonas chukchiensis</name>
    <dbReference type="NCBI Taxonomy" id="1280947"/>
    <lineage>
        <taxon>Bacteria</taxon>
        <taxon>Pseudomonadati</taxon>
        <taxon>Pseudomonadota</taxon>
        <taxon>Alphaproteobacteria</taxon>
        <taxon>Hyphomonadales</taxon>
        <taxon>Hyphomonadaceae</taxon>
        <taxon>Hyphomonas</taxon>
    </lineage>
</organism>
<dbReference type="PANTHER" id="PTHR41339:SF1">
    <property type="entry name" value="SECRETED PROTEIN"/>
    <property type="match status" value="1"/>
</dbReference>
<keyword evidence="4" id="KW-1185">Reference proteome</keyword>
<reference evidence="3 4" key="1">
    <citation type="journal article" date="2014" name="Antonie Van Leeuwenhoek">
        <title>Hyphomonas beringensis sp. nov. and Hyphomonas chukchiensis sp. nov., isolated from surface seawater of the Bering Sea and Chukchi Sea.</title>
        <authorList>
            <person name="Li C."/>
            <person name="Lai Q."/>
            <person name="Li G."/>
            <person name="Dong C."/>
            <person name="Wang J."/>
            <person name="Liao Y."/>
            <person name="Shao Z."/>
        </authorList>
    </citation>
    <scope>NUCLEOTIDE SEQUENCE [LARGE SCALE GENOMIC DNA]</scope>
    <source>
        <strain evidence="3 4">BH-BN04-4</strain>
    </source>
</reference>
<evidence type="ECO:0000313" key="4">
    <source>
        <dbReference type="Proteomes" id="UP000027190"/>
    </source>
</evidence>
<keyword evidence="2" id="KW-0732">Signal</keyword>
<dbReference type="AlphaFoldDB" id="A0A062U856"/>
<accession>A0A062U856</accession>
<sequence>MIFRTSVSALALCLLAACSQGSDIASPGVSNPGTPPNNGGGGGNGGGGSTAECPTGFTEGDPVGGFTTCNLSGTYLADLTLPYVAGVAYAIDGRVDIGVDLGATGTASGGTAATLTVEPGVTVFGRSGADYIVVNRGSEIDADGTASNPIIFTSANDLVRRAADPDDFGGDNIGEWGGLVLLGRAPINRCRNAATPGTVDCDNVIEGVSNPDAIYGGADAADSSGTLRYVSLRFSGFAIGNGNELNGISLGGVGSGTTIDYVQVHNSSDDGIEFFGGTVNAKHLVLTGNDDDSLDTDNGLKSNIQYVVVKQRELSGDNMVEASSVAGVLPASDAKVSNFTFIGNATGNAFRLNTGTVGTYVNGVVNNLSECFRWEDSAGNGTAGYQAGADPAFASVLFDCAAGLATTNSDTAAAAASVAANANNTTTTDNTLAASYFPGPNEAAVTPFNTASLGSFFEPTTYIGAFGPQETESENWASGWTFGLFPTPSCPTPATADSGITIDGKKVCRISGTITDDVRLTRGNYYEVVGRLNVGVDVGADGNAADGDPASLTIEAGVTVFGGSGLDYIVVNRGSQIFANGTKQNPVTLTSEADVTDTQVNADEAIGEWGGLVILGRAPINRCRNAATAATINCDNVVEGVSNPDAVYGGITADDNSGSLRYMVLKHSGFALAPGNELNGISLAGVGSGTTIDYVQVHNSSDDGIEFFGGTVNGKHLVLTGNDDDSLDTDNGYNGSLQYIIVKQRSLGGDNMVEASSVAGVVPASNAKVSNFTFIGNSSGNAIRLNTGTIGTYVNGVINNLSECFRWEDSAGNGVAGYQAGVDPSFGSVLFDCAAGLATASSDAAAASASVAADANNSTGTANTLTSTFVNGPAETAVTPYDVTGLSSDLEPVDYIGAVKDTTDTWWQGWSCGLEASDPC</sequence>
<dbReference type="eggNOG" id="COG2182">
    <property type="taxonomic scope" value="Bacteria"/>
</dbReference>
<dbReference type="SMART" id="SM00710">
    <property type="entry name" value="PbH1"/>
    <property type="match status" value="4"/>
</dbReference>
<dbReference type="InterPro" id="IPR006626">
    <property type="entry name" value="PbH1"/>
</dbReference>
<evidence type="ECO:0000256" key="1">
    <source>
        <dbReference type="SAM" id="MobiDB-lite"/>
    </source>
</evidence>
<proteinExistence type="predicted"/>
<dbReference type="EMBL" id="AWFG01000074">
    <property type="protein sequence ID" value="KCZ54462.1"/>
    <property type="molecule type" value="Genomic_DNA"/>
</dbReference>
<protein>
    <recommendedName>
        <fullName evidence="5">Lipoprotein</fullName>
    </recommendedName>
</protein>
<gene>
    <name evidence="3" type="ORF">HY30_09255</name>
</gene>
<dbReference type="Proteomes" id="UP000027190">
    <property type="component" value="Unassembled WGS sequence"/>
</dbReference>
<evidence type="ECO:0000256" key="2">
    <source>
        <dbReference type="SAM" id="SignalP"/>
    </source>
</evidence>
<dbReference type="RefSeq" id="WP_034743506.1">
    <property type="nucleotide sequence ID" value="NZ_AWFG01000074.1"/>
</dbReference>
<feature type="region of interest" description="Disordered" evidence="1">
    <location>
        <begin position="27"/>
        <end position="56"/>
    </location>
</feature>
<dbReference type="STRING" id="1280947.HY30_09255"/>
<dbReference type="PROSITE" id="PS51257">
    <property type="entry name" value="PROKAR_LIPOPROTEIN"/>
    <property type="match status" value="1"/>
</dbReference>
<feature type="chain" id="PRO_5001614266" description="Lipoprotein" evidence="2">
    <location>
        <begin position="25"/>
        <end position="920"/>
    </location>
</feature>
<feature type="signal peptide" evidence="2">
    <location>
        <begin position="1"/>
        <end position="24"/>
    </location>
</feature>
<comment type="caution">
    <text evidence="3">The sequence shown here is derived from an EMBL/GenBank/DDBJ whole genome shotgun (WGS) entry which is preliminary data.</text>
</comment>
<feature type="compositionally biased region" description="Gly residues" evidence="1">
    <location>
        <begin position="38"/>
        <end position="49"/>
    </location>
</feature>
<dbReference type="PANTHER" id="PTHR41339">
    <property type="entry name" value="LIPL48"/>
    <property type="match status" value="1"/>
</dbReference>
<dbReference type="OrthoDB" id="237393at2"/>
<evidence type="ECO:0008006" key="5">
    <source>
        <dbReference type="Google" id="ProtNLM"/>
    </source>
</evidence>